<evidence type="ECO:0000313" key="2">
    <source>
        <dbReference type="Proteomes" id="UP001464923"/>
    </source>
</evidence>
<dbReference type="EMBL" id="JBEDNP010000015">
    <property type="protein sequence ID" value="MEQ3541548.1"/>
    <property type="molecule type" value="Genomic_DNA"/>
</dbReference>
<dbReference type="InterPro" id="IPR011990">
    <property type="entry name" value="TPR-like_helical_dom_sf"/>
</dbReference>
<organism evidence="1 2">
    <name type="scientific">Pseudonocardia tropica</name>
    <dbReference type="NCBI Taxonomy" id="681289"/>
    <lineage>
        <taxon>Bacteria</taxon>
        <taxon>Bacillati</taxon>
        <taxon>Actinomycetota</taxon>
        <taxon>Actinomycetes</taxon>
        <taxon>Pseudonocardiales</taxon>
        <taxon>Pseudonocardiaceae</taxon>
        <taxon>Pseudonocardia</taxon>
    </lineage>
</organism>
<protein>
    <submittedName>
        <fullName evidence="1">Tetratricopeptide repeat protein</fullName>
    </submittedName>
</protein>
<dbReference type="Gene3D" id="1.25.40.10">
    <property type="entry name" value="Tetratricopeptide repeat domain"/>
    <property type="match status" value="1"/>
</dbReference>
<gene>
    <name evidence="1" type="ORF">WHI96_22290</name>
</gene>
<accession>A0ABV1K017</accession>
<proteinExistence type="predicted"/>
<dbReference type="Proteomes" id="UP001464923">
    <property type="component" value="Unassembled WGS sequence"/>
</dbReference>
<reference evidence="1 2" key="1">
    <citation type="submission" date="2024-03" db="EMBL/GenBank/DDBJ databases">
        <title>Draft genome sequence of Pseudonocardia tropica JCM 19149.</title>
        <authorList>
            <person name="Butdee W."/>
            <person name="Duangmal K."/>
        </authorList>
    </citation>
    <scope>NUCLEOTIDE SEQUENCE [LARGE SCALE GENOMIC DNA]</scope>
    <source>
        <strain evidence="1 2">JCM 19149</strain>
    </source>
</reference>
<comment type="caution">
    <text evidence="1">The sequence shown here is derived from an EMBL/GenBank/DDBJ whole genome shotgun (WGS) entry which is preliminary data.</text>
</comment>
<dbReference type="Pfam" id="PF14559">
    <property type="entry name" value="TPR_19"/>
    <property type="match status" value="1"/>
</dbReference>
<keyword evidence="2" id="KW-1185">Reference proteome</keyword>
<name>A0ABV1K017_9PSEU</name>
<sequence length="118" mass="12860">MRIDALSWMTGTEAEPADRWEHAGYLFDSGDPAGAATVLAELVAEQPGAAAVRLLLARAYYHSAQLGRAETELRELLRREPADGYAHLLLGRTLQRRSRHDEAAPHLRLAEAMGVSAG</sequence>
<evidence type="ECO:0000313" key="1">
    <source>
        <dbReference type="EMBL" id="MEQ3541548.1"/>
    </source>
</evidence>
<dbReference type="RefSeq" id="WP_345655023.1">
    <property type="nucleotide sequence ID" value="NZ_BAABLY010000103.1"/>
</dbReference>
<dbReference type="SUPFAM" id="SSF48452">
    <property type="entry name" value="TPR-like"/>
    <property type="match status" value="1"/>
</dbReference>